<feature type="compositionally biased region" description="Polar residues" evidence="1">
    <location>
        <begin position="255"/>
        <end position="264"/>
    </location>
</feature>
<dbReference type="RefSeq" id="XP_003092902.2">
    <property type="nucleotide sequence ID" value="XM_003092854.2"/>
</dbReference>
<evidence type="ECO:0000256" key="1">
    <source>
        <dbReference type="SAM" id="MobiDB-lite"/>
    </source>
</evidence>
<feature type="region of interest" description="Disordered" evidence="1">
    <location>
        <begin position="254"/>
        <end position="360"/>
    </location>
</feature>
<dbReference type="AlphaFoldDB" id="A0A6A5H227"/>
<proteinExistence type="predicted"/>
<feature type="compositionally biased region" description="Polar residues" evidence="1">
    <location>
        <begin position="271"/>
        <end position="292"/>
    </location>
</feature>
<comment type="caution">
    <text evidence="2">The sequence shown here is derived from an EMBL/GenBank/DDBJ whole genome shotgun (WGS) entry which is preliminary data.</text>
</comment>
<organism evidence="2 3">
    <name type="scientific">Caenorhabditis remanei</name>
    <name type="common">Caenorhabditis vulgaris</name>
    <dbReference type="NCBI Taxonomy" id="31234"/>
    <lineage>
        <taxon>Eukaryota</taxon>
        <taxon>Metazoa</taxon>
        <taxon>Ecdysozoa</taxon>
        <taxon>Nematoda</taxon>
        <taxon>Chromadorea</taxon>
        <taxon>Rhabditida</taxon>
        <taxon>Rhabditina</taxon>
        <taxon>Rhabditomorpha</taxon>
        <taxon>Rhabditoidea</taxon>
        <taxon>Rhabditidae</taxon>
        <taxon>Peloderinae</taxon>
        <taxon>Caenorhabditis</taxon>
    </lineage>
</organism>
<dbReference type="EMBL" id="WUAV01000003">
    <property type="protein sequence ID" value="KAF1760834.1"/>
    <property type="molecule type" value="Genomic_DNA"/>
</dbReference>
<name>A0A6A5H227_CAERE</name>
<feature type="compositionally biased region" description="Polar residues" evidence="1">
    <location>
        <begin position="311"/>
        <end position="323"/>
    </location>
</feature>
<feature type="compositionally biased region" description="Low complexity" evidence="1">
    <location>
        <begin position="128"/>
        <end position="142"/>
    </location>
</feature>
<dbReference type="KEGG" id="crq:GCK72_009084"/>
<protein>
    <submittedName>
        <fullName evidence="2">Uncharacterized protein</fullName>
    </submittedName>
</protein>
<feature type="region of interest" description="Disordered" evidence="1">
    <location>
        <begin position="1"/>
        <end position="42"/>
    </location>
</feature>
<dbReference type="Proteomes" id="UP000483820">
    <property type="component" value="Chromosome III"/>
</dbReference>
<feature type="compositionally biased region" description="Basic and acidic residues" evidence="1">
    <location>
        <begin position="1"/>
        <end position="12"/>
    </location>
</feature>
<reference evidence="2 3" key="1">
    <citation type="submission" date="2019-12" db="EMBL/GenBank/DDBJ databases">
        <title>Chromosome-level assembly of the Caenorhabditis remanei genome.</title>
        <authorList>
            <person name="Teterina A.A."/>
            <person name="Willis J.H."/>
            <person name="Phillips P.C."/>
        </authorList>
    </citation>
    <scope>NUCLEOTIDE SEQUENCE [LARGE SCALE GENOMIC DNA]</scope>
    <source>
        <strain evidence="2 3">PX506</strain>
        <tissue evidence="2">Whole organism</tissue>
    </source>
</reference>
<evidence type="ECO:0000313" key="3">
    <source>
        <dbReference type="Proteomes" id="UP000483820"/>
    </source>
</evidence>
<feature type="compositionally biased region" description="Acidic residues" evidence="1">
    <location>
        <begin position="346"/>
        <end position="356"/>
    </location>
</feature>
<gene>
    <name evidence="2" type="ORF">GCK72_009084</name>
</gene>
<dbReference type="GeneID" id="9801137"/>
<feature type="region of interest" description="Disordered" evidence="1">
    <location>
        <begin position="71"/>
        <end position="151"/>
    </location>
</feature>
<evidence type="ECO:0000313" key="2">
    <source>
        <dbReference type="EMBL" id="KAF1760834.1"/>
    </source>
</evidence>
<dbReference type="CTD" id="9801137"/>
<accession>A0A6A5H227</accession>
<sequence>MSSINKRDEPSKTVRPALPSGRFLRFSDAPENSLADGMERAKPKYSARAVHIEAATPLPWENLGRNLFRKSIASTRNRTPPKLPPCKLPRVLTPTRRVPSLRAGLTVKKTEISSQGKPSAKRRLRVVSPSDSSDSEGGSSSPIRNSSGKFLEKSWERKPSFQCSISPIRRRKRTRSLRSFEFESKRNEPSTFGVHERFLESIPQSADTDTTNRLRESTPKFSGYRTPRLEEFSYEQPLRSPSHRFYGNIEVVRTPETSGESSGTLKHPESNFVSSEPLESSTTEVAIEQSQKSLREHRLSDMSSGFFEMSANDSDNQSSPGTRENNERQEPIPEFVEPATVKSEPVEEEDNQEVQEETTTTQNSLSNCKIFTSEVFYATITNCNIERSTLVGCKIFDEPCPP</sequence>